<keyword evidence="2" id="KW-1185">Reference proteome</keyword>
<evidence type="ECO:0000313" key="1">
    <source>
        <dbReference type="EMBL" id="GFZ13578.1"/>
    </source>
</evidence>
<gene>
    <name evidence="1" type="ORF">Acr_23g0019630</name>
</gene>
<dbReference type="EMBL" id="BJWL01000023">
    <property type="protein sequence ID" value="GFZ13578.1"/>
    <property type="molecule type" value="Genomic_DNA"/>
</dbReference>
<reference evidence="1 2" key="1">
    <citation type="submission" date="2019-07" db="EMBL/GenBank/DDBJ databases">
        <title>De Novo Assembly of kiwifruit Actinidia rufa.</title>
        <authorList>
            <person name="Sugita-Konishi S."/>
            <person name="Sato K."/>
            <person name="Mori E."/>
            <person name="Abe Y."/>
            <person name="Kisaki G."/>
            <person name="Hamano K."/>
            <person name="Suezawa K."/>
            <person name="Otani M."/>
            <person name="Fukuda T."/>
            <person name="Manabe T."/>
            <person name="Gomi K."/>
            <person name="Tabuchi M."/>
            <person name="Akimitsu K."/>
            <person name="Kataoka I."/>
        </authorList>
    </citation>
    <scope>NUCLEOTIDE SEQUENCE [LARGE SCALE GENOMIC DNA]</scope>
    <source>
        <strain evidence="2">cv. Fuchu</strain>
    </source>
</reference>
<dbReference type="Proteomes" id="UP000585474">
    <property type="component" value="Unassembled WGS sequence"/>
</dbReference>
<sequence length="129" mass="13652">MWEACGGTLHPCQPHRCGKGKREACLECGNLVLTLSCGSFDTGMAVIVTGPLVSNGTWLGAHPRLALALARQQLRRQQPEAVILGGYNLQRAAVGGIVSEDTCICRSTSGTLVLRLLRAVAVAFMAGLY</sequence>
<comment type="caution">
    <text evidence="1">The sequence shown here is derived from an EMBL/GenBank/DDBJ whole genome shotgun (WGS) entry which is preliminary data.</text>
</comment>
<organism evidence="1 2">
    <name type="scientific">Actinidia rufa</name>
    <dbReference type="NCBI Taxonomy" id="165716"/>
    <lineage>
        <taxon>Eukaryota</taxon>
        <taxon>Viridiplantae</taxon>
        <taxon>Streptophyta</taxon>
        <taxon>Embryophyta</taxon>
        <taxon>Tracheophyta</taxon>
        <taxon>Spermatophyta</taxon>
        <taxon>Magnoliopsida</taxon>
        <taxon>eudicotyledons</taxon>
        <taxon>Gunneridae</taxon>
        <taxon>Pentapetalae</taxon>
        <taxon>asterids</taxon>
        <taxon>Ericales</taxon>
        <taxon>Actinidiaceae</taxon>
        <taxon>Actinidia</taxon>
    </lineage>
</organism>
<accession>A0A7J0GS43</accession>
<proteinExistence type="predicted"/>
<name>A0A7J0GS43_9ERIC</name>
<evidence type="ECO:0000313" key="2">
    <source>
        <dbReference type="Proteomes" id="UP000585474"/>
    </source>
</evidence>
<dbReference type="AlphaFoldDB" id="A0A7J0GS43"/>
<protein>
    <submittedName>
        <fullName evidence="1">Uncharacterized protein</fullName>
    </submittedName>
</protein>